<proteinExistence type="predicted"/>
<dbReference type="PROSITE" id="PS51112">
    <property type="entry name" value="AMMECR1"/>
    <property type="match status" value="1"/>
</dbReference>
<sequence>MLSGIERSQLLGLADASIGEGLVTGTPLQVELQNVTPHLASPGTTFVTLRLQGQLRGCIGSLEALRPLAEDCAANAFAAAFRDPRFAPVTAAEYPLLQLHISVLEPPRPLSVGSEAELLDRLRPGEDGLVLVEGGRRATFLPSVWEQLPDPGEFVRHLKRKAGLPGDYWSTTLQFGRYGVEEFDAASGGTAA</sequence>
<dbReference type="InterPro" id="IPR036071">
    <property type="entry name" value="AMMECR1_dom_sf"/>
</dbReference>
<dbReference type="EMBL" id="JBHSDI010000064">
    <property type="protein sequence ID" value="MFC4261175.1"/>
    <property type="molecule type" value="Genomic_DNA"/>
</dbReference>
<dbReference type="Pfam" id="PF01871">
    <property type="entry name" value="AMMECR1"/>
    <property type="match status" value="1"/>
</dbReference>
<dbReference type="InterPro" id="IPR027485">
    <property type="entry name" value="AMMECR1_N"/>
</dbReference>
<name>A0ABV8QND6_9GAMM</name>
<dbReference type="Proteomes" id="UP001595798">
    <property type="component" value="Unassembled WGS sequence"/>
</dbReference>
<dbReference type="NCBIfam" id="TIGR00296">
    <property type="entry name" value="TIGR00296 family protein"/>
    <property type="match status" value="1"/>
</dbReference>
<dbReference type="SUPFAM" id="SSF143447">
    <property type="entry name" value="AMMECR1-like"/>
    <property type="match status" value="1"/>
</dbReference>
<accession>A0ABV8QND6</accession>
<dbReference type="InterPro" id="IPR023473">
    <property type="entry name" value="AMMECR1"/>
</dbReference>
<dbReference type="NCBIfam" id="TIGR04335">
    <property type="entry name" value="AmmeMemoSam_A"/>
    <property type="match status" value="1"/>
</dbReference>
<dbReference type="Gene3D" id="3.30.700.20">
    <property type="entry name" value="Hypothetical protein ph0010, domain 1"/>
    <property type="match status" value="1"/>
</dbReference>
<reference evidence="3" key="1">
    <citation type="journal article" date="2019" name="Int. J. Syst. Evol. Microbiol.">
        <title>The Global Catalogue of Microorganisms (GCM) 10K type strain sequencing project: providing services to taxonomists for standard genome sequencing and annotation.</title>
        <authorList>
            <consortium name="The Broad Institute Genomics Platform"/>
            <consortium name="The Broad Institute Genome Sequencing Center for Infectious Disease"/>
            <person name="Wu L."/>
            <person name="Ma J."/>
        </authorList>
    </citation>
    <scope>NUCLEOTIDE SEQUENCE [LARGE SCALE GENOMIC DNA]</scope>
    <source>
        <strain evidence="3">CECT 7297</strain>
    </source>
</reference>
<dbReference type="InterPro" id="IPR002733">
    <property type="entry name" value="AMMECR1_domain"/>
</dbReference>
<protein>
    <submittedName>
        <fullName evidence="2">AmmeMemoRadiSam system protein A</fullName>
    </submittedName>
</protein>
<organism evidence="2 3">
    <name type="scientific">Marinobacter lacisalsi</name>
    <dbReference type="NCBI Taxonomy" id="475979"/>
    <lineage>
        <taxon>Bacteria</taxon>
        <taxon>Pseudomonadati</taxon>
        <taxon>Pseudomonadota</taxon>
        <taxon>Gammaproteobacteria</taxon>
        <taxon>Pseudomonadales</taxon>
        <taxon>Marinobacteraceae</taxon>
        <taxon>Marinobacter</taxon>
    </lineage>
</organism>
<evidence type="ECO:0000313" key="2">
    <source>
        <dbReference type="EMBL" id="MFC4261175.1"/>
    </source>
</evidence>
<dbReference type="InterPro" id="IPR027623">
    <property type="entry name" value="AmmeMemoSam_A"/>
</dbReference>
<dbReference type="PANTHER" id="PTHR13016:SF0">
    <property type="entry name" value="AMME SYNDROME CANDIDATE GENE 1 PROTEIN"/>
    <property type="match status" value="1"/>
</dbReference>
<feature type="domain" description="AMMECR1" evidence="1">
    <location>
        <begin position="5"/>
        <end position="192"/>
    </location>
</feature>
<evidence type="ECO:0000259" key="1">
    <source>
        <dbReference type="PROSITE" id="PS51112"/>
    </source>
</evidence>
<dbReference type="Gene3D" id="3.30.1490.150">
    <property type="entry name" value="Hypothetical protein ph0010, domain 2"/>
    <property type="match status" value="1"/>
</dbReference>
<comment type="caution">
    <text evidence="2">The sequence shown here is derived from an EMBL/GenBank/DDBJ whole genome shotgun (WGS) entry which is preliminary data.</text>
</comment>
<dbReference type="RefSeq" id="WP_379890461.1">
    <property type="nucleotide sequence ID" value="NZ_JBHSDI010000064.1"/>
</dbReference>
<keyword evidence="3" id="KW-1185">Reference proteome</keyword>
<evidence type="ECO:0000313" key="3">
    <source>
        <dbReference type="Proteomes" id="UP001595798"/>
    </source>
</evidence>
<dbReference type="PANTHER" id="PTHR13016">
    <property type="entry name" value="AMMECR1 HOMOLOG"/>
    <property type="match status" value="1"/>
</dbReference>
<gene>
    <name evidence="2" type="primary">amrA</name>
    <name evidence="2" type="ORF">ACFOZ5_19310</name>
</gene>